<evidence type="ECO:0000256" key="1">
    <source>
        <dbReference type="SAM" id="MobiDB-lite"/>
    </source>
</evidence>
<feature type="compositionally biased region" description="Basic and acidic residues" evidence="1">
    <location>
        <begin position="74"/>
        <end position="87"/>
    </location>
</feature>
<proteinExistence type="predicted"/>
<keyword evidence="2" id="KW-0812">Transmembrane</keyword>
<dbReference type="RefSeq" id="WP_092077962.1">
    <property type="nucleotide sequence ID" value="NZ_CALFZY010000006.1"/>
</dbReference>
<keyword evidence="2" id="KW-1133">Transmembrane helix</keyword>
<dbReference type="Proteomes" id="UP000243205">
    <property type="component" value="Unassembled WGS sequence"/>
</dbReference>
<protein>
    <recommendedName>
        <fullName evidence="5">DUF2802 domain-containing protein</fullName>
    </recommendedName>
</protein>
<name>A0A1G7BKJ1_9BACT</name>
<dbReference type="EMBL" id="FNAQ01000006">
    <property type="protein sequence ID" value="SDE26795.1"/>
    <property type="molecule type" value="Genomic_DNA"/>
</dbReference>
<evidence type="ECO:0000313" key="4">
    <source>
        <dbReference type="Proteomes" id="UP000243205"/>
    </source>
</evidence>
<reference evidence="4" key="1">
    <citation type="submission" date="2016-10" db="EMBL/GenBank/DDBJ databases">
        <authorList>
            <person name="Varghese N."/>
            <person name="Submissions S."/>
        </authorList>
    </citation>
    <scope>NUCLEOTIDE SEQUENCE [LARGE SCALE GENOMIC DNA]</scope>
    <source>
        <strain evidence="4">DSM 8987</strain>
    </source>
</reference>
<dbReference type="OrthoDB" id="9944073at2"/>
<feature type="region of interest" description="Disordered" evidence="1">
    <location>
        <begin position="62"/>
        <end position="101"/>
    </location>
</feature>
<gene>
    <name evidence="3" type="ORF">SAMN05661003_10657</name>
</gene>
<evidence type="ECO:0000256" key="2">
    <source>
        <dbReference type="SAM" id="Phobius"/>
    </source>
</evidence>
<dbReference type="AlphaFoldDB" id="A0A1G7BKJ1"/>
<keyword evidence="4" id="KW-1185">Reference proteome</keyword>
<evidence type="ECO:0008006" key="5">
    <source>
        <dbReference type="Google" id="ProtNLM"/>
    </source>
</evidence>
<sequence>MTADSLASLLHNGQFSLLLLALCALLLALILQRQRRQLNRQRQRLKELDKQLTNALQRITRLEDLQDSTPPPRADFERHLQQADLKSRLQQPQPAGNPPDKYRHVIALAAQGLDAEAIAEVLQIAPAEASQLLTLARLRQRD</sequence>
<accession>A0A1G7BKJ1</accession>
<evidence type="ECO:0000313" key="3">
    <source>
        <dbReference type="EMBL" id="SDE26795.1"/>
    </source>
</evidence>
<feature type="transmembrane region" description="Helical" evidence="2">
    <location>
        <begin position="12"/>
        <end position="31"/>
    </location>
</feature>
<dbReference type="STRING" id="57664.SAMN05661003_10657"/>
<keyword evidence="2" id="KW-0472">Membrane</keyword>
<organism evidence="3 4">
    <name type="scientific">Desulfuromonas thiophila</name>
    <dbReference type="NCBI Taxonomy" id="57664"/>
    <lineage>
        <taxon>Bacteria</taxon>
        <taxon>Pseudomonadati</taxon>
        <taxon>Thermodesulfobacteriota</taxon>
        <taxon>Desulfuromonadia</taxon>
        <taxon>Desulfuromonadales</taxon>
        <taxon>Desulfuromonadaceae</taxon>
        <taxon>Desulfuromonas</taxon>
    </lineage>
</organism>